<reference evidence="1 2" key="1">
    <citation type="submission" date="2018-08" db="EMBL/GenBank/DDBJ databases">
        <title>Genomic Encyclopedia of Type Strains, Phase IV (KMG-IV): sequencing the most valuable type-strain genomes for metagenomic binning, comparative biology and taxonomic classification.</title>
        <authorList>
            <person name="Goeker M."/>
        </authorList>
    </citation>
    <scope>NUCLEOTIDE SEQUENCE [LARGE SCALE GENOMIC DNA]</scope>
    <source>
        <strain evidence="1 2">DSM 18841</strain>
    </source>
</reference>
<evidence type="ECO:0000313" key="2">
    <source>
        <dbReference type="Proteomes" id="UP000256884"/>
    </source>
</evidence>
<sequence>MTKNVDKREEIDRIVFYSKEDMARNPNLIKAEKLLTDFCFEQNFTFNDLLEFYNIKLYFDNDLFLPKWVISEKESYIQITEKTWKTLKLELLKINDENFDKILSELNYNYTNNIWELINKLSIYKNISDLTFSEILKKYSYQVNYVLQQKNIVQKFNKVIRDFLLTYKNSAEILLSQFEEKNADNKLTKYYFPKSLSLEDKEYIINTYLDREESNLNYVRLAEKSKSSNELKLSDKTRYKAKKKAEEQNNEILEKGHSWNIRVQGGLSKVQDEPVIFKNENGLIEATYSEKYLDGIENQVDLFKIFSFLFNYTDETSLIYLVSKASELDVMERIMGLKSKNDYEIGAVFARKEMLSILQLHLIDNYLRRKDSGIEQLINSFMLHINELIESNNLIFQVRVSNSPELDKIRTLLPDFDFLLKQYKSLAEDGTINIELLQLSSKPIGFSQITSYNKRKYIYSNDNLILRLKHIFFSDQSHMFYTKTFKTKHNNLFDLLTKETVNLDDFANYQIDTIQSLVKDGYLKINTENIVEIDKITFIYIIRELHRNELLNYWHYPKFVRDEIDLLIEDKKMFNENTLLSQEEVKYYNFYLNQKTFTNGYDLRNKYSHGTNTQSEQKHKNDYYLILKIIILTLLKIEDDIMINKKTAANTV</sequence>
<dbReference type="EMBL" id="QUNS01000001">
    <property type="protein sequence ID" value="REH56764.1"/>
    <property type="molecule type" value="Genomic_DNA"/>
</dbReference>
<gene>
    <name evidence="1" type="ORF">C7448_101809</name>
</gene>
<comment type="caution">
    <text evidence="1">The sequence shown here is derived from an EMBL/GenBank/DDBJ whole genome shotgun (WGS) entry which is preliminary data.</text>
</comment>
<dbReference type="AlphaFoldDB" id="A0A3E0IDE0"/>
<organism evidence="1 2">
    <name type="scientific">Tenacibaculum gallaicum</name>
    <dbReference type="NCBI Taxonomy" id="561505"/>
    <lineage>
        <taxon>Bacteria</taxon>
        <taxon>Pseudomonadati</taxon>
        <taxon>Bacteroidota</taxon>
        <taxon>Flavobacteriia</taxon>
        <taxon>Flavobacteriales</taxon>
        <taxon>Flavobacteriaceae</taxon>
        <taxon>Tenacibaculum</taxon>
    </lineage>
</organism>
<accession>A0A3E0IDE0</accession>
<name>A0A3E0IDE0_9FLAO</name>
<keyword evidence="2" id="KW-1185">Reference proteome</keyword>
<proteinExistence type="predicted"/>
<dbReference type="Proteomes" id="UP000256884">
    <property type="component" value="Unassembled WGS sequence"/>
</dbReference>
<protein>
    <submittedName>
        <fullName evidence="1">Uncharacterized protein</fullName>
    </submittedName>
</protein>
<evidence type="ECO:0000313" key="1">
    <source>
        <dbReference type="EMBL" id="REH56764.1"/>
    </source>
</evidence>